<dbReference type="AlphaFoldDB" id="A0AAW0UMG8"/>
<evidence type="ECO:0000313" key="1">
    <source>
        <dbReference type="EMBL" id="KAK8401307.1"/>
    </source>
</evidence>
<comment type="caution">
    <text evidence="1">The sequence shown here is derived from an EMBL/GenBank/DDBJ whole genome shotgun (WGS) entry which is preliminary data.</text>
</comment>
<accession>A0AAW0UMG8</accession>
<sequence length="654" mass="72483">MTSRGARGTAPPHVFTTAVPDSWIILRRIFSWCTIVFCQQPQELVQQLRLTPGYTSNSQRFLLIPVQRPLDTKQEEQKRLVVETAQVMDNDIAAIQQDVGISVDITKDGETEPMLVDSLDDVFLEHEEYQQVPFSLQVPLVLPFDFHFKHDSGSEPPRECTVDARTWRENVITEIMNILELPGTPPWNLGSEGISVEFRLKRNKLAIKWELDFEDKDIAETFMTDLTVLEEDARYLCNVFIQGTSQVSLENLSTLAECIYTYQFIQECVSAVRGAYATIDNPTWDVTQGSAPPECNGGPRPGRTAFVITVSPVPDSILALLTQIDHRPAVIVFIKISAEKSRAMMVKAADPAWQLRVQGVELAWTNSYQVQQITACRVARVLQRDAEGVTQRRLRLAGTQGAESLRRNPWLLQCTLATHNLARMENWPQADLPAPTFSAPPPWEPPAAEFSATQLPASKALCAVEEMRQHAFMAMAQVTEPDSVVYYTDGSADPDSGRTGAAAITRGAEVGSAPPECNGGPRPGRTAFMITVSPVPGVSTAGVQWWASPWENRLRDHGVSCASLVSSTTTTTTTRLKPSLSLPRQQHWARHKHHCFDTLFGPLRPGNTQHGNADSHGIILGPSSWCGLLSTDTAYHGVGTKQQHNDGDEKETRR</sequence>
<keyword evidence="2" id="KW-1185">Reference proteome</keyword>
<dbReference type="EMBL" id="JARAKH010000009">
    <property type="protein sequence ID" value="KAK8401307.1"/>
    <property type="molecule type" value="Genomic_DNA"/>
</dbReference>
<protein>
    <submittedName>
        <fullName evidence="1">Uncharacterized protein</fullName>
    </submittedName>
</protein>
<evidence type="ECO:0000313" key="2">
    <source>
        <dbReference type="Proteomes" id="UP001487740"/>
    </source>
</evidence>
<dbReference type="Proteomes" id="UP001487740">
    <property type="component" value="Unassembled WGS sequence"/>
</dbReference>
<organism evidence="1 2">
    <name type="scientific">Scylla paramamosain</name>
    <name type="common">Mud crab</name>
    <dbReference type="NCBI Taxonomy" id="85552"/>
    <lineage>
        <taxon>Eukaryota</taxon>
        <taxon>Metazoa</taxon>
        <taxon>Ecdysozoa</taxon>
        <taxon>Arthropoda</taxon>
        <taxon>Crustacea</taxon>
        <taxon>Multicrustacea</taxon>
        <taxon>Malacostraca</taxon>
        <taxon>Eumalacostraca</taxon>
        <taxon>Eucarida</taxon>
        <taxon>Decapoda</taxon>
        <taxon>Pleocyemata</taxon>
        <taxon>Brachyura</taxon>
        <taxon>Eubrachyura</taxon>
        <taxon>Portunoidea</taxon>
        <taxon>Portunidae</taxon>
        <taxon>Portuninae</taxon>
        <taxon>Scylla</taxon>
    </lineage>
</organism>
<gene>
    <name evidence="1" type="ORF">O3P69_002820</name>
</gene>
<name>A0AAW0UMG8_SCYPA</name>
<reference evidence="1 2" key="1">
    <citation type="submission" date="2023-03" db="EMBL/GenBank/DDBJ databases">
        <title>High-quality genome of Scylla paramamosain provides insights in environmental adaptation.</title>
        <authorList>
            <person name="Zhang L."/>
        </authorList>
    </citation>
    <scope>NUCLEOTIDE SEQUENCE [LARGE SCALE GENOMIC DNA]</scope>
    <source>
        <strain evidence="1">LZ_2023a</strain>
        <tissue evidence="1">Muscle</tissue>
    </source>
</reference>
<proteinExistence type="predicted"/>